<comment type="caution">
    <text evidence="1">The sequence shown here is derived from an EMBL/GenBank/DDBJ whole genome shotgun (WGS) entry which is preliminary data.</text>
</comment>
<protein>
    <submittedName>
        <fullName evidence="1">Uncharacterized protein</fullName>
    </submittedName>
</protein>
<dbReference type="EMBL" id="JAWDJW010009687">
    <property type="protein sequence ID" value="KAK3057270.1"/>
    <property type="molecule type" value="Genomic_DNA"/>
</dbReference>
<name>A0ACC3CYQ5_9PEZI</name>
<accession>A0ACC3CYQ5</accession>
<dbReference type="Proteomes" id="UP001186974">
    <property type="component" value="Unassembled WGS sequence"/>
</dbReference>
<evidence type="ECO:0000313" key="2">
    <source>
        <dbReference type="Proteomes" id="UP001186974"/>
    </source>
</evidence>
<feature type="non-terminal residue" evidence="1">
    <location>
        <position position="374"/>
    </location>
</feature>
<organism evidence="1 2">
    <name type="scientific">Coniosporium uncinatum</name>
    <dbReference type="NCBI Taxonomy" id="93489"/>
    <lineage>
        <taxon>Eukaryota</taxon>
        <taxon>Fungi</taxon>
        <taxon>Dikarya</taxon>
        <taxon>Ascomycota</taxon>
        <taxon>Pezizomycotina</taxon>
        <taxon>Dothideomycetes</taxon>
        <taxon>Dothideomycetes incertae sedis</taxon>
        <taxon>Coniosporium</taxon>
    </lineage>
</organism>
<gene>
    <name evidence="1" type="ORF">LTS18_011547</name>
</gene>
<keyword evidence="2" id="KW-1185">Reference proteome</keyword>
<reference evidence="1" key="1">
    <citation type="submission" date="2024-09" db="EMBL/GenBank/DDBJ databases">
        <title>Black Yeasts Isolated from many extreme environments.</title>
        <authorList>
            <person name="Coleine C."/>
            <person name="Stajich J.E."/>
            <person name="Selbmann L."/>
        </authorList>
    </citation>
    <scope>NUCLEOTIDE SEQUENCE</scope>
    <source>
        <strain evidence="1">CCFEE 5737</strain>
    </source>
</reference>
<proteinExistence type="predicted"/>
<evidence type="ECO:0000313" key="1">
    <source>
        <dbReference type="EMBL" id="KAK3057270.1"/>
    </source>
</evidence>
<sequence length="374" mass="41648">MSQRKPYSAITVQIDRLTSEQYEDGDLGGIVDLVEVIRIQESGPAEAARAIRKKLKYGNPHRQLRALTILDGLIQNAGSRFQRTFADEPLLERLRTMARDEMVDAEIRQRCNMLFRQWAASYQDTPGMQGIAGLQKQLPKRAQPKPHQSKVIRETEAEAHSPPSSPVNRSRAPSHTNPVASASIMPSRPISLASTHSTSSSFFRSSKDKKTKNKAFNLEKEKPRMLETIAQAHLASTNLLNALKLINRENERVSENAEAVNRFETCKVLRRQILRYIQLVESEQFIGSLLSANDSLVTALMGYEVFDKGIDEDSDSDTDAYHLQKAIFNSRTPGQKDVEELSMASVTLSDAPPPKPARPSGLQMPASPMAGKGR</sequence>